<dbReference type="InterPro" id="IPR031989">
    <property type="entry name" value="DUF5067"/>
</dbReference>
<evidence type="ECO:0000313" key="5">
    <source>
        <dbReference type="Proteomes" id="UP001180087"/>
    </source>
</evidence>
<accession>A0ABY9KXE7</accession>
<dbReference type="Gene3D" id="2.60.40.1240">
    <property type="match status" value="1"/>
</dbReference>
<evidence type="ECO:0000256" key="2">
    <source>
        <dbReference type="SAM" id="SignalP"/>
    </source>
</evidence>
<keyword evidence="1 2" id="KW-0732">Signal</keyword>
<feature type="chain" id="PRO_5045584360" evidence="2">
    <location>
        <begin position="24"/>
        <end position="180"/>
    </location>
</feature>
<reference evidence="4" key="1">
    <citation type="submission" date="2023-06" db="EMBL/GenBank/DDBJ databases">
        <title>A Treasure from Seagulls: Isolation and Description of Aciduricobacillus qingdaonensis gen. nov., sp. nov., a Rare Obligately Uric Acid-utilizing Member in the Family Bacillaceae.</title>
        <authorList>
            <person name="Liu W."/>
            <person name="Wang B."/>
        </authorList>
    </citation>
    <scope>NUCLEOTIDE SEQUENCE</scope>
    <source>
        <strain evidence="4">44XB</strain>
    </source>
</reference>
<keyword evidence="5" id="KW-1185">Reference proteome</keyword>
<protein>
    <submittedName>
        <fullName evidence="4">DUF5067 domain-containing protein</fullName>
    </submittedName>
</protein>
<dbReference type="InterPro" id="IPR029050">
    <property type="entry name" value="Immunoprotect_excell_Ig-like"/>
</dbReference>
<dbReference type="Proteomes" id="UP001180087">
    <property type="component" value="Chromosome"/>
</dbReference>
<gene>
    <name evidence="4" type="ORF">QR721_04370</name>
</gene>
<name>A0ABY9KXE7_9BACI</name>
<dbReference type="Pfam" id="PF16729">
    <property type="entry name" value="DUF5067"/>
    <property type="match status" value="1"/>
</dbReference>
<organism evidence="4 5">
    <name type="scientific">Aciduricibacillus chroicocephali</name>
    <dbReference type="NCBI Taxonomy" id="3054939"/>
    <lineage>
        <taxon>Bacteria</taxon>
        <taxon>Bacillati</taxon>
        <taxon>Bacillota</taxon>
        <taxon>Bacilli</taxon>
        <taxon>Bacillales</taxon>
        <taxon>Bacillaceae</taxon>
        <taxon>Aciduricibacillus</taxon>
    </lineage>
</organism>
<evidence type="ECO:0000256" key="1">
    <source>
        <dbReference type="ARBA" id="ARBA00022729"/>
    </source>
</evidence>
<sequence>MKKLFVLLFLAILLSACSAQQRAADDFERKLEKRILEQGENDDIYFKENVAKIEGIKIEITNTKVIPVGNKGNKGDKPLFAIWYKVTNYTDKNIDPIAAWNSIYNAVQENGSNKIDKLKMGTLPDQKYLDSQVESIKKNGTVENAVSYELDNQITPLTLIARQGVNGEEIGSQEFKIKYW</sequence>
<feature type="domain" description="DUF5067" evidence="3">
    <location>
        <begin position="39"/>
        <end position="161"/>
    </location>
</feature>
<dbReference type="PROSITE" id="PS51257">
    <property type="entry name" value="PROKAR_LIPOPROTEIN"/>
    <property type="match status" value="1"/>
</dbReference>
<evidence type="ECO:0000313" key="4">
    <source>
        <dbReference type="EMBL" id="WLV25451.1"/>
    </source>
</evidence>
<dbReference type="RefSeq" id="WP_348029240.1">
    <property type="nucleotide sequence ID" value="NZ_CP129113.1"/>
</dbReference>
<feature type="signal peptide" evidence="2">
    <location>
        <begin position="1"/>
        <end position="23"/>
    </location>
</feature>
<evidence type="ECO:0000259" key="3">
    <source>
        <dbReference type="Pfam" id="PF16729"/>
    </source>
</evidence>
<dbReference type="EMBL" id="CP129113">
    <property type="protein sequence ID" value="WLV25451.1"/>
    <property type="molecule type" value="Genomic_DNA"/>
</dbReference>
<proteinExistence type="predicted"/>